<evidence type="ECO:0000313" key="8">
    <source>
        <dbReference type="EMBL" id="PTU17733.1"/>
    </source>
</evidence>
<dbReference type="VEuPathDB" id="FungiDB:P175DRAFT_0535479"/>
<dbReference type="SUPFAM" id="SSF143865">
    <property type="entry name" value="CorA soluble domain-like"/>
    <property type="match status" value="1"/>
</dbReference>
<evidence type="ECO:0008006" key="10">
    <source>
        <dbReference type="Google" id="ProtNLM"/>
    </source>
</evidence>
<protein>
    <recommendedName>
        <fullName evidence="10">Cora family metal ion transporter</fullName>
    </recommendedName>
</protein>
<comment type="subcellular location">
    <subcellularLocation>
        <location evidence="1">Membrane</location>
        <topology evidence="1">Multi-pass membrane protein</topology>
    </subcellularLocation>
</comment>
<feature type="transmembrane region" description="Helical" evidence="7">
    <location>
        <begin position="696"/>
        <end position="717"/>
    </location>
</feature>
<dbReference type="FunFam" id="3.30.460.20:FF:000002">
    <property type="entry name" value="Cora family metal ion transporter"/>
    <property type="match status" value="1"/>
</dbReference>
<feature type="compositionally biased region" description="Polar residues" evidence="6">
    <location>
        <begin position="266"/>
        <end position="280"/>
    </location>
</feature>
<dbReference type="GO" id="GO:0098703">
    <property type="term" value="P:calcium ion import across plasma membrane"/>
    <property type="evidence" value="ECO:0007669"/>
    <property type="project" value="InterPro"/>
</dbReference>
<dbReference type="InterPro" id="IPR002523">
    <property type="entry name" value="MgTranspt_CorA/ZnTranspt_ZntB"/>
</dbReference>
<feature type="region of interest" description="Disordered" evidence="6">
    <location>
        <begin position="858"/>
        <end position="878"/>
    </location>
</feature>
<dbReference type="Gene3D" id="1.20.58.340">
    <property type="entry name" value="Magnesium transport protein CorA, transmembrane region"/>
    <property type="match status" value="2"/>
</dbReference>
<dbReference type="Gene3D" id="3.30.460.20">
    <property type="entry name" value="CorA soluble domain-like"/>
    <property type="match status" value="1"/>
</dbReference>
<name>A0A2T5LN75_9EURO</name>
<reference evidence="8 9" key="1">
    <citation type="journal article" date="2018" name="Proc. Natl. Acad. Sci. U.S.A.">
        <title>Linking secondary metabolites to gene clusters through genome sequencing of six diverse Aspergillus species.</title>
        <authorList>
            <person name="Kaerboelling I."/>
            <person name="Vesth T.C."/>
            <person name="Frisvad J.C."/>
            <person name="Nybo J.L."/>
            <person name="Theobald S."/>
            <person name="Kuo A."/>
            <person name="Bowyer P."/>
            <person name="Matsuda Y."/>
            <person name="Mondo S."/>
            <person name="Lyhne E.K."/>
            <person name="Kogle M.E."/>
            <person name="Clum A."/>
            <person name="Lipzen A."/>
            <person name="Salamov A."/>
            <person name="Ngan C.Y."/>
            <person name="Daum C."/>
            <person name="Chiniquy J."/>
            <person name="Barry K."/>
            <person name="LaButti K."/>
            <person name="Haridas S."/>
            <person name="Simmons B.A."/>
            <person name="Magnuson J.K."/>
            <person name="Mortensen U.H."/>
            <person name="Larsen T.O."/>
            <person name="Grigoriev I.V."/>
            <person name="Baker S.E."/>
            <person name="Andersen M.R."/>
        </authorList>
    </citation>
    <scope>NUCLEOTIDE SEQUENCE [LARGE SCALE GENOMIC DNA]</scope>
    <source>
        <strain evidence="8 9">IBT 24754</strain>
    </source>
</reference>
<evidence type="ECO:0000256" key="4">
    <source>
        <dbReference type="ARBA" id="ARBA00022989"/>
    </source>
</evidence>
<dbReference type="Pfam" id="PF01544">
    <property type="entry name" value="CorA"/>
    <property type="match status" value="1"/>
</dbReference>
<accession>A0A2T5LN75</accession>
<organism evidence="8 9">
    <name type="scientific">Aspergillus ochraceoroseus IBT 24754</name>
    <dbReference type="NCBI Taxonomy" id="1392256"/>
    <lineage>
        <taxon>Eukaryota</taxon>
        <taxon>Fungi</taxon>
        <taxon>Dikarya</taxon>
        <taxon>Ascomycota</taxon>
        <taxon>Pezizomycotina</taxon>
        <taxon>Eurotiomycetes</taxon>
        <taxon>Eurotiomycetidae</taxon>
        <taxon>Eurotiales</taxon>
        <taxon>Aspergillaceae</taxon>
        <taxon>Aspergillus</taxon>
        <taxon>Aspergillus subgen. Nidulantes</taxon>
    </lineage>
</organism>
<dbReference type="InterPro" id="IPR024338">
    <property type="entry name" value="MID1/Yam8"/>
</dbReference>
<feature type="compositionally biased region" description="Low complexity" evidence="6">
    <location>
        <begin position="125"/>
        <end position="140"/>
    </location>
</feature>
<evidence type="ECO:0000256" key="6">
    <source>
        <dbReference type="SAM" id="MobiDB-lite"/>
    </source>
</evidence>
<dbReference type="PANTHER" id="PTHR21535:SF55">
    <property type="entry name" value="MAGNESIUM TRANSPORTER ALR1-RELATED"/>
    <property type="match status" value="1"/>
</dbReference>
<keyword evidence="5 7" id="KW-0472">Membrane</keyword>
<gene>
    <name evidence="8" type="ORF">P175DRAFT_0535479</name>
</gene>
<dbReference type="Pfam" id="PF12929">
    <property type="entry name" value="Mid1"/>
    <property type="match status" value="1"/>
</dbReference>
<dbReference type="Proteomes" id="UP000244073">
    <property type="component" value="Unassembled WGS sequence"/>
</dbReference>
<evidence type="ECO:0000256" key="1">
    <source>
        <dbReference type="ARBA" id="ARBA00004141"/>
    </source>
</evidence>
<sequence>MSESPRSEKYMCLSRFSTPGPELDDHRFQLDYTPRIEAASDVALSPKNTPQQGLPEVPPRPDLLQVQDVFRESGPFSRDFEQAIVDDDRSVKDVNVLGRRFSVDPTGNARHARTYSRNQDMANISRESSPSARSSSPPNSVEAFADPRRRERANTLESHVAPDLEAILQRTVSGGTHPRRPTFSNASAIRTQAGTIQLDSSDETCLPQFEEPGRIPVIDYEELEEFVALNQKAKPPPTKHEQSLSSPPRIFYDLRQGAQKSDEKSSSGTEGVSGDLTTSLTNEKSYAETVHEAEMLNKLRNENEPTRFGFFSSESQSTVHAAELGDLVLPGDTFRDLFQLGPDGGVWWLDVLNPTEAEVGAISRAFSIHPLTTEDILTQESREKVELFKQYYFVCFRTFYQVDKTSEQFMEPVNFYMVVFRDGVLTFSFTDNPHAANVRRRIGKLRDYVSLSSDWICYAMIDDIVDSFGPVIRDIEVESEAIEDLVFIARMEDFESFLPRIGHLRKKVMGLMRLLGGKADVIRGFSKRCNEQYSVTPRGDIGLYLGDIQDHVVTMMSNLAHFEKMLSRSHTNYLAQLNVTNLVLGNHVNNVLSKVTLIATMLVPMNLICGLFGMNVHVPGQDVEGYAWFCGIIGVLAAIVVIKPVFPHDSAGLRRERISISPTLYLPDIWSPTALRLIGAFGYPMRSNPSRLQYRLGATAGLALLFSIFLSFAPLALATDASDPPSYPSRNHGNLIASDGNPPEYSLLLGSFNGLVIENEVDEAGQARGLELVRRAPEGVSSLGNNQFQTRDIKLGDTQWWYFPVENQNSSESSNSTKRASSTTVYLSLTICSKPGLNTTKSETVPDLPQLDVYVSTSESLQKPGPGKDSSEQTKFPTDEGYMGGTVSADANVYIGVAAPDSSSYSGYYSYQMAASTDAYFHAVNDDSAMLSFVDAGANAALLTTVSPADEGLTTAQLKLWQNHTAVYTLFVNNVNYTALSGMRRSYCALDQHSQVGKTNNVEASMTNRTTEDHGLQEQFYITGLNRSSTYTGIMAMTGNSTSSGNGIIGGGGKVWKPKNFTTKADANCAVIFDLDFCSDVAYAVPSNPSKSLSDLRQIYDDYAKSLYQNFSYSLQQIQCNTSNETIFSMAVNCNDCAAAYKSWLCAVTIPQCTDLSTYNASSSSSLFSSADGQSSTTTSNTNSPNLLIRNAGQRFLNGSSITNQTLLNNQATNTSRNALITTEIQPGPYVEILPSVDYCHNLVKACPMTLGFQCPRGKWLSSSYSPSAAPGRHAPSFRAVARSVSVSVLAAALVWGG</sequence>
<evidence type="ECO:0000256" key="5">
    <source>
        <dbReference type="ARBA" id="ARBA00023136"/>
    </source>
</evidence>
<dbReference type="InterPro" id="IPR045863">
    <property type="entry name" value="CorA_TM1_TM2"/>
</dbReference>
<dbReference type="SUPFAM" id="SSF144083">
    <property type="entry name" value="Magnesium transport protein CorA, transmembrane region"/>
    <property type="match status" value="1"/>
</dbReference>
<feature type="region of interest" description="Disordered" evidence="6">
    <location>
        <begin position="257"/>
        <end position="280"/>
    </location>
</feature>
<proteinExistence type="inferred from homology"/>
<comment type="caution">
    <text evidence="8">The sequence shown here is derived from an EMBL/GenBank/DDBJ whole genome shotgun (WGS) entry which is preliminary data.</text>
</comment>
<dbReference type="OrthoDB" id="29879at2759"/>
<dbReference type="PANTHER" id="PTHR21535">
    <property type="entry name" value="MAGNESIUM AND COBALT TRANSPORT PROTEIN/MITOCHONDRIAL IMPORT INNER MEMBRANE TRANSLOCASE SUBUNIT TIM8"/>
    <property type="match status" value="1"/>
</dbReference>
<evidence type="ECO:0000256" key="7">
    <source>
        <dbReference type="SAM" id="Phobius"/>
    </source>
</evidence>
<dbReference type="RefSeq" id="XP_040749125.1">
    <property type="nucleotide sequence ID" value="XM_040900224.1"/>
</dbReference>
<comment type="similarity">
    <text evidence="2">Belongs to the CorA metal ion transporter (MIT) (TC 1.A.35) family.</text>
</comment>
<evidence type="ECO:0000313" key="9">
    <source>
        <dbReference type="Proteomes" id="UP000244073"/>
    </source>
</evidence>
<feature type="transmembrane region" description="Helical" evidence="7">
    <location>
        <begin position="595"/>
        <end position="614"/>
    </location>
</feature>
<dbReference type="InterPro" id="IPR045861">
    <property type="entry name" value="CorA_cytoplasmic_dom"/>
</dbReference>
<dbReference type="EMBL" id="MSFN02000009">
    <property type="protein sequence ID" value="PTU17733.1"/>
    <property type="molecule type" value="Genomic_DNA"/>
</dbReference>
<dbReference type="GeneID" id="63817106"/>
<evidence type="ECO:0000256" key="2">
    <source>
        <dbReference type="ARBA" id="ARBA00009765"/>
    </source>
</evidence>
<feature type="region of interest" description="Disordered" evidence="6">
    <location>
        <begin position="41"/>
        <end position="61"/>
    </location>
</feature>
<keyword evidence="4 7" id="KW-1133">Transmembrane helix</keyword>
<dbReference type="FunFam" id="1.20.58.340:FF:000008">
    <property type="entry name" value="CorA family metal ion transporter"/>
    <property type="match status" value="1"/>
</dbReference>
<feature type="region of interest" description="Disordered" evidence="6">
    <location>
        <begin position="101"/>
        <end position="149"/>
    </location>
</feature>
<keyword evidence="3 7" id="KW-0812">Transmembrane</keyword>
<dbReference type="FunFam" id="1.20.58.340:FF:000006">
    <property type="entry name" value="CorA family metal ion transporter"/>
    <property type="match status" value="1"/>
</dbReference>
<evidence type="ECO:0000256" key="3">
    <source>
        <dbReference type="ARBA" id="ARBA00022692"/>
    </source>
</evidence>
<dbReference type="GO" id="GO:0015095">
    <property type="term" value="F:magnesium ion transmembrane transporter activity"/>
    <property type="evidence" value="ECO:0007669"/>
    <property type="project" value="InterPro"/>
</dbReference>
<dbReference type="GO" id="GO:0010961">
    <property type="term" value="P:intracellular magnesium ion homeostasis"/>
    <property type="evidence" value="ECO:0007669"/>
    <property type="project" value="TreeGrafter"/>
</dbReference>
<dbReference type="InterPro" id="IPR044089">
    <property type="entry name" value="Alr1-like"/>
</dbReference>
<dbReference type="CDD" id="cd12829">
    <property type="entry name" value="Alr1p-like"/>
    <property type="match status" value="1"/>
</dbReference>
<dbReference type="GO" id="GO:0005262">
    <property type="term" value="F:calcium channel activity"/>
    <property type="evidence" value="ECO:0007669"/>
    <property type="project" value="InterPro"/>
</dbReference>
<dbReference type="GO" id="GO:0005886">
    <property type="term" value="C:plasma membrane"/>
    <property type="evidence" value="ECO:0007669"/>
    <property type="project" value="TreeGrafter"/>
</dbReference>
<feature type="transmembrane region" description="Helical" evidence="7">
    <location>
        <begin position="626"/>
        <end position="646"/>
    </location>
</feature>